<dbReference type="AlphaFoldDB" id="A0A1L3MR71"/>
<proteinExistence type="predicted"/>
<keyword evidence="2" id="KW-1185">Reference proteome</keyword>
<dbReference type="InterPro" id="IPR028978">
    <property type="entry name" value="Chorismate_lyase_/UTRA_dom_sf"/>
</dbReference>
<gene>
    <name evidence="1" type="ORF">A9C19_08980</name>
</gene>
<protein>
    <submittedName>
        <fullName evidence="1">Uncharacterized protein</fullName>
    </submittedName>
</protein>
<evidence type="ECO:0000313" key="2">
    <source>
        <dbReference type="Proteomes" id="UP000181936"/>
    </source>
</evidence>
<dbReference type="SUPFAM" id="SSF64288">
    <property type="entry name" value="Chorismate lyase-like"/>
    <property type="match status" value="1"/>
</dbReference>
<name>A0A1L3MR71_9BACI</name>
<reference evidence="1 2" key="1">
    <citation type="journal article" date="2016" name="Sci. Rep.">
        <title>Complete genome sequence and transcriptomic analysis of a novel marine strain Bacillus weihaiensis reveals the mechanism of brown algae degradation.</title>
        <authorList>
            <person name="Zhu Y."/>
            <person name="Chen P."/>
            <person name="Bao Y."/>
            <person name="Men Y."/>
            <person name="Zeng Y."/>
            <person name="Yang J."/>
            <person name="Sun J."/>
            <person name="Sun Y."/>
        </authorList>
    </citation>
    <scope>NUCLEOTIDE SEQUENCE [LARGE SCALE GENOMIC DNA]</scope>
    <source>
        <strain evidence="1 2">Alg07</strain>
    </source>
</reference>
<dbReference type="EMBL" id="CP016020">
    <property type="protein sequence ID" value="APH04870.1"/>
    <property type="molecule type" value="Genomic_DNA"/>
</dbReference>
<organism evidence="1 2">
    <name type="scientific">Bacillus weihaiensis</name>
    <dbReference type="NCBI Taxonomy" id="1547283"/>
    <lineage>
        <taxon>Bacteria</taxon>
        <taxon>Bacillati</taxon>
        <taxon>Bacillota</taxon>
        <taxon>Bacilli</taxon>
        <taxon>Bacillales</taxon>
        <taxon>Bacillaceae</taxon>
        <taxon>Bacillus</taxon>
    </lineage>
</organism>
<evidence type="ECO:0000313" key="1">
    <source>
        <dbReference type="EMBL" id="APH04870.1"/>
    </source>
</evidence>
<dbReference type="Gene3D" id="3.40.1410.10">
    <property type="entry name" value="Chorismate lyase-like"/>
    <property type="match status" value="1"/>
</dbReference>
<dbReference type="Proteomes" id="UP000181936">
    <property type="component" value="Chromosome"/>
</dbReference>
<sequence>MTGNHPMHMLLTSNRRTTDLLEREIGESVKIKVVNQFYNLDKESHTLRLIRESVTISPNQTSMVAHNYVCINPSFIPKSVYYSMIQKQSGIGHYLRENQIKANRVIIEYGIINTSSIPYQHKLRITGKLIPYKRYQLTFLGSSQPGFNITEYFHPNLFK</sequence>
<accession>A0A1L3MR71</accession>
<dbReference type="STRING" id="1547283.A9C19_08980"/>
<dbReference type="KEGG" id="bwh:A9C19_08980"/>